<dbReference type="InterPro" id="IPR040841">
    <property type="entry name" value="Luciferase_dom"/>
</dbReference>
<dbReference type="Pfam" id="PF17648">
    <property type="entry name" value="Luciferase"/>
    <property type="match status" value="1"/>
</dbReference>
<proteinExistence type="predicted"/>
<sequence>MAKVSEIIVGEVVGWPGVEERAHRFGGREFRVNGHEIGHLHGDRLADLPFPVRVREELVEAGKARRHHVLPETGWVSYPIRGEEDVAGALELFRRNYERLTARSGTGRS</sequence>
<evidence type="ECO:0000259" key="1">
    <source>
        <dbReference type="Pfam" id="PF17648"/>
    </source>
</evidence>
<gene>
    <name evidence="2" type="ORF">AVDCRST_MAG02-2102</name>
</gene>
<feature type="domain" description="Luciferase" evidence="1">
    <location>
        <begin position="34"/>
        <end position="95"/>
    </location>
</feature>
<protein>
    <recommendedName>
        <fullName evidence="1">Luciferase domain-containing protein</fullName>
    </recommendedName>
</protein>
<dbReference type="AlphaFoldDB" id="A0A6J4QZL4"/>
<dbReference type="EMBL" id="CADCVH010000069">
    <property type="protein sequence ID" value="CAA9459929.1"/>
    <property type="molecule type" value="Genomic_DNA"/>
</dbReference>
<evidence type="ECO:0000313" key="2">
    <source>
        <dbReference type="EMBL" id="CAA9459929.1"/>
    </source>
</evidence>
<name>A0A6J4QZL4_9ACTN</name>
<reference evidence="2" key="1">
    <citation type="submission" date="2020-02" db="EMBL/GenBank/DDBJ databases">
        <authorList>
            <person name="Meier V. D."/>
        </authorList>
    </citation>
    <scope>NUCLEOTIDE SEQUENCE</scope>
    <source>
        <strain evidence="2">AVDCRST_MAG02</strain>
    </source>
</reference>
<accession>A0A6J4QZL4</accession>
<organism evidence="2">
    <name type="scientific">uncultured Rubrobacteraceae bacterium</name>
    <dbReference type="NCBI Taxonomy" id="349277"/>
    <lineage>
        <taxon>Bacteria</taxon>
        <taxon>Bacillati</taxon>
        <taxon>Actinomycetota</taxon>
        <taxon>Rubrobacteria</taxon>
        <taxon>Rubrobacterales</taxon>
        <taxon>Rubrobacteraceae</taxon>
        <taxon>environmental samples</taxon>
    </lineage>
</organism>